<dbReference type="CDD" id="cd06533">
    <property type="entry name" value="Glyco_transf_WecG_TagA"/>
    <property type="match status" value="1"/>
</dbReference>
<dbReference type="Proteomes" id="UP000186096">
    <property type="component" value="Unassembled WGS sequence"/>
</dbReference>
<name>A0A1N7BQ99_9ACTN</name>
<evidence type="ECO:0000256" key="2">
    <source>
        <dbReference type="ARBA" id="ARBA00022679"/>
    </source>
</evidence>
<dbReference type="EMBL" id="FTNI01000010">
    <property type="protein sequence ID" value="SIR53515.1"/>
    <property type="molecule type" value="Genomic_DNA"/>
</dbReference>
<evidence type="ECO:0000313" key="4">
    <source>
        <dbReference type="Proteomes" id="UP000186096"/>
    </source>
</evidence>
<dbReference type="RefSeq" id="WP_076435438.1">
    <property type="nucleotide sequence ID" value="NZ_FTNI01000010.1"/>
</dbReference>
<keyword evidence="1" id="KW-0328">Glycosyltransferase</keyword>
<dbReference type="NCBIfam" id="TIGR00696">
    <property type="entry name" value="wecG_tagA_cpsF"/>
    <property type="match status" value="1"/>
</dbReference>
<keyword evidence="4" id="KW-1185">Reference proteome</keyword>
<dbReference type="OrthoDB" id="9771846at2"/>
<dbReference type="PANTHER" id="PTHR34136:SF1">
    <property type="entry name" value="UDP-N-ACETYL-D-MANNOSAMINURONIC ACID TRANSFERASE"/>
    <property type="match status" value="1"/>
</dbReference>
<sequence>MTAPGRAHRRSVLGTTLDALTMRQVVAACVEAVDGGGRLDIGVVNAAKIVTMRRDPELRRSVLDCDLVLADGQAVVWAACLLGHRLPERVAGIDLFTELLAEGERRGYRPYFLGATPEVLALLIERVRRDFPGLRIAGYRDGYFPAEESARVAEEIALSGADLLFLGMTSPKKEIFVRDWGEATGAKVVHGVGGAFDVLSGRTRRAPRAWQRLGFEWLYRLLQEPARLGPRYLKTNGRFLLLVAAGLIRDRGRLASSADSLE</sequence>
<dbReference type="STRING" id="58117.SAMN05421833_110119"/>
<accession>A0A1N7BQ99</accession>
<dbReference type="Pfam" id="PF03808">
    <property type="entry name" value="Glyco_tran_WecG"/>
    <property type="match status" value="1"/>
</dbReference>
<dbReference type="GO" id="GO:0016758">
    <property type="term" value="F:hexosyltransferase activity"/>
    <property type="evidence" value="ECO:0007669"/>
    <property type="project" value="TreeGrafter"/>
</dbReference>
<proteinExistence type="predicted"/>
<protein>
    <submittedName>
        <fullName evidence="3">N-acetylmannosaminyltransferase</fullName>
    </submittedName>
</protein>
<gene>
    <name evidence="3" type="ORF">SAMN05421833_110119</name>
</gene>
<evidence type="ECO:0000313" key="3">
    <source>
        <dbReference type="EMBL" id="SIR53515.1"/>
    </source>
</evidence>
<organism evidence="3 4">
    <name type="scientific">Microbispora rosea</name>
    <dbReference type="NCBI Taxonomy" id="58117"/>
    <lineage>
        <taxon>Bacteria</taxon>
        <taxon>Bacillati</taxon>
        <taxon>Actinomycetota</taxon>
        <taxon>Actinomycetes</taxon>
        <taxon>Streptosporangiales</taxon>
        <taxon>Streptosporangiaceae</taxon>
        <taxon>Microbispora</taxon>
    </lineage>
</organism>
<evidence type="ECO:0000256" key="1">
    <source>
        <dbReference type="ARBA" id="ARBA00022676"/>
    </source>
</evidence>
<reference evidence="4" key="1">
    <citation type="submission" date="2017-01" db="EMBL/GenBank/DDBJ databases">
        <authorList>
            <person name="Varghese N."/>
            <person name="Submissions S."/>
        </authorList>
    </citation>
    <scope>NUCLEOTIDE SEQUENCE [LARGE SCALE GENOMIC DNA]</scope>
    <source>
        <strain evidence="4">ATCC 12950</strain>
    </source>
</reference>
<keyword evidence="2 3" id="KW-0808">Transferase</keyword>
<dbReference type="InterPro" id="IPR004629">
    <property type="entry name" value="WecG_TagA_CpsF"/>
</dbReference>
<dbReference type="PANTHER" id="PTHR34136">
    <property type="match status" value="1"/>
</dbReference>
<dbReference type="AlphaFoldDB" id="A0A1N7BQ99"/>